<evidence type="ECO:0000313" key="1">
    <source>
        <dbReference type="EMBL" id="GAA0777536.1"/>
    </source>
</evidence>
<dbReference type="SUPFAM" id="SSF55144">
    <property type="entry name" value="LigT-like"/>
    <property type="match status" value="1"/>
</dbReference>
<reference evidence="1 2" key="1">
    <citation type="journal article" date="2019" name="Int. J. Syst. Evol. Microbiol.">
        <title>The Global Catalogue of Microorganisms (GCM) 10K type strain sequencing project: providing services to taxonomists for standard genome sequencing and annotation.</title>
        <authorList>
            <consortium name="The Broad Institute Genomics Platform"/>
            <consortium name="The Broad Institute Genome Sequencing Center for Infectious Disease"/>
            <person name="Wu L."/>
            <person name="Ma J."/>
        </authorList>
    </citation>
    <scope>NUCLEOTIDE SEQUENCE [LARGE SCALE GENOMIC DNA]</scope>
    <source>
        <strain evidence="1 2">JCM 1417</strain>
    </source>
</reference>
<dbReference type="InterPro" id="IPR050580">
    <property type="entry name" value="2H_phosphoesterase_YjcG-like"/>
</dbReference>
<comment type="caution">
    <text evidence="1">The sequence shown here is derived from an EMBL/GenBank/DDBJ whole genome shotgun (WGS) entry which is preliminary data.</text>
</comment>
<gene>
    <name evidence="1" type="ORF">GCM10008908_32810</name>
</gene>
<dbReference type="PANTHER" id="PTHR40037:SF1">
    <property type="entry name" value="PHOSPHOESTERASE SAOUHSC_00951-RELATED"/>
    <property type="match status" value="1"/>
</dbReference>
<evidence type="ECO:0000313" key="2">
    <source>
        <dbReference type="Proteomes" id="UP001501047"/>
    </source>
</evidence>
<organism evidence="1 2">
    <name type="scientific">Clostridium subterminale</name>
    <dbReference type="NCBI Taxonomy" id="1550"/>
    <lineage>
        <taxon>Bacteria</taxon>
        <taxon>Bacillati</taxon>
        <taxon>Bacillota</taxon>
        <taxon>Clostridia</taxon>
        <taxon>Eubacteriales</taxon>
        <taxon>Clostridiaceae</taxon>
        <taxon>Clostridium</taxon>
    </lineage>
</organism>
<protein>
    <submittedName>
        <fullName evidence="1">2'-5' RNA ligase family protein</fullName>
    </submittedName>
</protein>
<dbReference type="RefSeq" id="WP_343827601.1">
    <property type="nucleotide sequence ID" value="NZ_BAAACI010000008.1"/>
</dbReference>
<name>A0ABN1KW85_CLOSU</name>
<sequence>MRYVIASVIKGEAGDFNNNLRKEVYEKFKAKSSKLPAHFTIKAPFEYDGDIKELEKSIENFCMSHKKEPLEIKGYNHFDDRVIYMDMTMSREGKVLHDGLVEEMSKFPYIEFIDKDGKDKIFHITISSKRIKSIYYDLWNYVNKYPCNFQGYFDNVSIYKWDNNTWILHREYLFQK</sequence>
<dbReference type="Pfam" id="PF13563">
    <property type="entry name" value="2_5_RNA_ligase2"/>
    <property type="match status" value="1"/>
</dbReference>
<dbReference type="Gene3D" id="3.90.1140.10">
    <property type="entry name" value="Cyclic phosphodiesterase"/>
    <property type="match status" value="1"/>
</dbReference>
<accession>A0ABN1KW85</accession>
<dbReference type="Proteomes" id="UP001501047">
    <property type="component" value="Unassembled WGS sequence"/>
</dbReference>
<dbReference type="InterPro" id="IPR009097">
    <property type="entry name" value="Cyclic_Pdiesterase"/>
</dbReference>
<keyword evidence="2" id="KW-1185">Reference proteome</keyword>
<dbReference type="GO" id="GO:0016874">
    <property type="term" value="F:ligase activity"/>
    <property type="evidence" value="ECO:0007669"/>
    <property type="project" value="UniProtKB-KW"/>
</dbReference>
<dbReference type="PANTHER" id="PTHR40037">
    <property type="entry name" value="PHOSPHOESTERASE YJCG-RELATED"/>
    <property type="match status" value="1"/>
</dbReference>
<keyword evidence="1" id="KW-0436">Ligase</keyword>
<dbReference type="EMBL" id="BAAACI010000008">
    <property type="protein sequence ID" value="GAA0777536.1"/>
    <property type="molecule type" value="Genomic_DNA"/>
</dbReference>
<proteinExistence type="predicted"/>